<dbReference type="AlphaFoldDB" id="A0AAU7CDQ1"/>
<keyword evidence="7" id="KW-0560">Oxidoreductase</keyword>
<keyword evidence="5" id="KW-0830">Ubiquinone</keyword>
<evidence type="ECO:0000313" key="7">
    <source>
        <dbReference type="EMBL" id="XBH03351.1"/>
    </source>
</evidence>
<keyword evidence="4 5" id="KW-0472">Membrane</keyword>
<feature type="transmembrane region" description="Helical" evidence="5">
    <location>
        <begin position="281"/>
        <end position="306"/>
    </location>
</feature>
<evidence type="ECO:0000256" key="6">
    <source>
        <dbReference type="RuleBase" id="RU000471"/>
    </source>
</evidence>
<keyword evidence="5" id="KW-1003">Cell membrane</keyword>
<dbReference type="InterPro" id="IPR001694">
    <property type="entry name" value="NADH_UbQ_OxRdtase_su1/FPO"/>
</dbReference>
<comment type="function">
    <text evidence="5">NDH-1 shuttles electrons from NADH, via FMN and iron-sulfur (Fe-S) centers, to quinones in the respiratory chain. The immediate electron acceptor for the enzyme in this species is believed to be ubiquinone. Couples the redox reaction to proton translocation (for every two electrons transferred, four hydrogen ions are translocated across the cytoplasmic membrane), and thus conserves the redox energy in a proton gradient. This subunit may bind ubiquinone.</text>
</comment>
<feature type="transmembrane region" description="Helical" evidence="5">
    <location>
        <begin position="82"/>
        <end position="103"/>
    </location>
</feature>
<feature type="transmembrane region" description="Helical" evidence="5">
    <location>
        <begin position="6"/>
        <end position="29"/>
    </location>
</feature>
<sequence>MTFWLVVGMLIKIGMVVGISQGAVAYLILAERKIAAYAQDRIGPNRAGREFGIPFALLQPLVDGAKMLLKEDMVPSYVNKPVFILAPMIAIFAATISFAVVPFGGVGPGNPIQFQIAPGIDIGILYIFAVGSLGVYGVILAGWSSNNKYAFLGGLRSSAQLISYEIPLGLSILGIVLIAGSLDLNTIINWQDKYVWGVVVQPLGCLLFLISAFAETNRLPFDLPESEQELVGGFHTEYSAMKFGMFFLGEYLNVITVSYLTVILFFGGWDLPFVTSQEQVGFFWSLVKCFIMIGKVGVMIFFMMWVRWTLPRFRYDTLMDLAWKSLIPLSLVNLVATAAIVQLWMSRY</sequence>
<dbReference type="PROSITE" id="PS00668">
    <property type="entry name" value="COMPLEX1_ND1_2"/>
    <property type="match status" value="1"/>
</dbReference>
<comment type="subcellular location">
    <subcellularLocation>
        <location evidence="5 6">Cell membrane</location>
        <topology evidence="5 6">Multi-pass membrane protein</topology>
    </subcellularLocation>
    <subcellularLocation>
        <location evidence="1">Membrane</location>
        <topology evidence="1">Multi-pass membrane protein</topology>
    </subcellularLocation>
</comment>
<keyword evidence="5" id="KW-0874">Quinone</keyword>
<dbReference type="NCBIfam" id="NF004741">
    <property type="entry name" value="PRK06076.1-2"/>
    <property type="match status" value="1"/>
</dbReference>
<keyword evidence="2 5" id="KW-0812">Transmembrane</keyword>
<dbReference type="PANTHER" id="PTHR11432:SF3">
    <property type="entry name" value="NADH-UBIQUINONE OXIDOREDUCTASE CHAIN 1"/>
    <property type="match status" value="1"/>
</dbReference>
<evidence type="ECO:0000256" key="2">
    <source>
        <dbReference type="ARBA" id="ARBA00022692"/>
    </source>
</evidence>
<feature type="transmembrane region" description="Helical" evidence="5">
    <location>
        <begin position="164"/>
        <end position="182"/>
    </location>
</feature>
<feature type="transmembrane region" description="Helical" evidence="5">
    <location>
        <begin position="194"/>
        <end position="214"/>
    </location>
</feature>
<dbReference type="RefSeq" id="WP_406696085.1">
    <property type="nucleotide sequence ID" value="NZ_CP155447.1"/>
</dbReference>
<dbReference type="GO" id="GO:0048038">
    <property type="term" value="F:quinone binding"/>
    <property type="evidence" value="ECO:0007669"/>
    <property type="project" value="UniProtKB-KW"/>
</dbReference>
<evidence type="ECO:0000256" key="5">
    <source>
        <dbReference type="HAMAP-Rule" id="MF_01350"/>
    </source>
</evidence>
<protein>
    <recommendedName>
        <fullName evidence="5">NADH-quinone oxidoreductase subunit H</fullName>
        <ecNumber evidence="5">7.1.1.-</ecNumber>
    </recommendedName>
    <alternativeName>
        <fullName evidence="5">NADH dehydrogenase I subunit H</fullName>
    </alternativeName>
    <alternativeName>
        <fullName evidence="5">NDH-1 subunit H</fullName>
    </alternativeName>
</protein>
<dbReference type="GO" id="GO:0003954">
    <property type="term" value="F:NADH dehydrogenase activity"/>
    <property type="evidence" value="ECO:0007669"/>
    <property type="project" value="TreeGrafter"/>
</dbReference>
<proteinExistence type="inferred from homology"/>
<evidence type="ECO:0000256" key="4">
    <source>
        <dbReference type="ARBA" id="ARBA00023136"/>
    </source>
</evidence>
<dbReference type="PANTHER" id="PTHR11432">
    <property type="entry name" value="NADH DEHYDROGENASE SUBUNIT 1"/>
    <property type="match status" value="1"/>
</dbReference>
<keyword evidence="5" id="KW-1278">Translocase</keyword>
<comment type="subunit">
    <text evidence="5">NDH-1 is composed of 14 different subunits. Subunits NuoA, H, J, K, L, M, N constitute the membrane sector of the complex.</text>
</comment>
<feature type="transmembrane region" description="Helical" evidence="5">
    <location>
        <begin position="123"/>
        <end position="143"/>
    </location>
</feature>
<feature type="transmembrane region" description="Helical" evidence="5">
    <location>
        <begin position="326"/>
        <end position="345"/>
    </location>
</feature>
<dbReference type="GO" id="GO:0005886">
    <property type="term" value="C:plasma membrane"/>
    <property type="evidence" value="ECO:0007669"/>
    <property type="project" value="UniProtKB-SubCell"/>
</dbReference>
<dbReference type="HAMAP" id="MF_01350">
    <property type="entry name" value="NDH1_NuoH"/>
    <property type="match status" value="1"/>
</dbReference>
<feature type="transmembrane region" description="Helical" evidence="5">
    <location>
        <begin position="251"/>
        <end position="269"/>
    </location>
</feature>
<dbReference type="Pfam" id="PF00146">
    <property type="entry name" value="NADHdh"/>
    <property type="match status" value="1"/>
</dbReference>
<dbReference type="GO" id="GO:0009060">
    <property type="term" value="P:aerobic respiration"/>
    <property type="evidence" value="ECO:0007669"/>
    <property type="project" value="TreeGrafter"/>
</dbReference>
<accession>A0AAU7CDQ1</accession>
<dbReference type="EMBL" id="CP155447">
    <property type="protein sequence ID" value="XBH03351.1"/>
    <property type="molecule type" value="Genomic_DNA"/>
</dbReference>
<evidence type="ECO:0000256" key="3">
    <source>
        <dbReference type="ARBA" id="ARBA00022989"/>
    </source>
</evidence>
<organism evidence="7">
    <name type="scientific">Singulisphaera sp. Ch08</name>
    <dbReference type="NCBI Taxonomy" id="3120278"/>
    <lineage>
        <taxon>Bacteria</taxon>
        <taxon>Pseudomonadati</taxon>
        <taxon>Planctomycetota</taxon>
        <taxon>Planctomycetia</taxon>
        <taxon>Isosphaerales</taxon>
        <taxon>Isosphaeraceae</taxon>
        <taxon>Singulisphaera</taxon>
    </lineage>
</organism>
<evidence type="ECO:0000256" key="1">
    <source>
        <dbReference type="ARBA" id="ARBA00004141"/>
    </source>
</evidence>
<keyword evidence="3 5" id="KW-1133">Transmembrane helix</keyword>
<dbReference type="InterPro" id="IPR018086">
    <property type="entry name" value="NADH_UbQ_OxRdtase_su1_CS"/>
</dbReference>
<comment type="similarity">
    <text evidence="5 6">Belongs to the complex I subunit 1 family.</text>
</comment>
<reference evidence="7" key="1">
    <citation type="submission" date="2024-05" db="EMBL/GenBank/DDBJ databases">
        <title>Planctomycetes of the genus Singulisphaera possess chitinolytic capabilities.</title>
        <authorList>
            <person name="Ivanova A."/>
        </authorList>
    </citation>
    <scope>NUCLEOTIDE SEQUENCE</scope>
    <source>
        <strain evidence="7">Ch08T</strain>
    </source>
</reference>
<name>A0AAU7CDQ1_9BACT</name>
<comment type="catalytic activity">
    <reaction evidence="5">
        <text>a quinone + NADH + 5 H(+)(in) = a quinol + NAD(+) + 4 H(+)(out)</text>
        <dbReference type="Rhea" id="RHEA:57888"/>
        <dbReference type="ChEBI" id="CHEBI:15378"/>
        <dbReference type="ChEBI" id="CHEBI:24646"/>
        <dbReference type="ChEBI" id="CHEBI:57540"/>
        <dbReference type="ChEBI" id="CHEBI:57945"/>
        <dbReference type="ChEBI" id="CHEBI:132124"/>
    </reaction>
</comment>
<keyword evidence="5 6" id="KW-0520">NAD</keyword>
<dbReference type="EC" id="7.1.1.-" evidence="5"/>
<gene>
    <name evidence="5 7" type="primary">nuoH</name>
    <name evidence="7" type="ORF">V5E97_34330</name>
</gene>
<dbReference type="GO" id="GO:0016655">
    <property type="term" value="F:oxidoreductase activity, acting on NAD(P)H, quinone or similar compound as acceptor"/>
    <property type="evidence" value="ECO:0007669"/>
    <property type="project" value="UniProtKB-UniRule"/>
</dbReference>